<feature type="region of interest" description="Disordered" evidence="1">
    <location>
        <begin position="40"/>
        <end position="103"/>
    </location>
</feature>
<dbReference type="AlphaFoldDB" id="A0AAW2S716"/>
<feature type="compositionally biased region" description="Low complexity" evidence="1">
    <location>
        <begin position="40"/>
        <end position="65"/>
    </location>
</feature>
<protein>
    <submittedName>
        <fullName evidence="2">Uncharacterized protein</fullName>
    </submittedName>
</protein>
<reference evidence="2" key="2">
    <citation type="journal article" date="2024" name="Plant">
        <title>Genomic evolution and insights into agronomic trait innovations of Sesamum species.</title>
        <authorList>
            <person name="Miao H."/>
            <person name="Wang L."/>
            <person name="Qu L."/>
            <person name="Liu H."/>
            <person name="Sun Y."/>
            <person name="Le M."/>
            <person name="Wang Q."/>
            <person name="Wei S."/>
            <person name="Zheng Y."/>
            <person name="Lin W."/>
            <person name="Duan Y."/>
            <person name="Cao H."/>
            <person name="Xiong S."/>
            <person name="Wang X."/>
            <person name="Wei L."/>
            <person name="Li C."/>
            <person name="Ma Q."/>
            <person name="Ju M."/>
            <person name="Zhao R."/>
            <person name="Li G."/>
            <person name="Mu C."/>
            <person name="Tian Q."/>
            <person name="Mei H."/>
            <person name="Zhang T."/>
            <person name="Gao T."/>
            <person name="Zhang H."/>
        </authorList>
    </citation>
    <scope>NUCLEOTIDE SEQUENCE</scope>
    <source>
        <strain evidence="2">G02</strain>
    </source>
</reference>
<comment type="caution">
    <text evidence="2">The sequence shown here is derived from an EMBL/GenBank/DDBJ whole genome shotgun (WGS) entry which is preliminary data.</text>
</comment>
<dbReference type="EMBL" id="JACGWJ010000011">
    <property type="protein sequence ID" value="KAL0388148.1"/>
    <property type="molecule type" value="Genomic_DNA"/>
</dbReference>
<organism evidence="2">
    <name type="scientific">Sesamum radiatum</name>
    <name type="common">Black benniseed</name>
    <dbReference type="NCBI Taxonomy" id="300843"/>
    <lineage>
        <taxon>Eukaryota</taxon>
        <taxon>Viridiplantae</taxon>
        <taxon>Streptophyta</taxon>
        <taxon>Embryophyta</taxon>
        <taxon>Tracheophyta</taxon>
        <taxon>Spermatophyta</taxon>
        <taxon>Magnoliopsida</taxon>
        <taxon>eudicotyledons</taxon>
        <taxon>Gunneridae</taxon>
        <taxon>Pentapetalae</taxon>
        <taxon>asterids</taxon>
        <taxon>lamiids</taxon>
        <taxon>Lamiales</taxon>
        <taxon>Pedaliaceae</taxon>
        <taxon>Sesamum</taxon>
    </lineage>
</organism>
<proteinExistence type="predicted"/>
<evidence type="ECO:0000313" key="2">
    <source>
        <dbReference type="EMBL" id="KAL0388148.1"/>
    </source>
</evidence>
<evidence type="ECO:0000256" key="1">
    <source>
        <dbReference type="SAM" id="MobiDB-lite"/>
    </source>
</evidence>
<accession>A0AAW2S716</accession>
<feature type="compositionally biased region" description="Low complexity" evidence="1">
    <location>
        <begin position="93"/>
        <end position="103"/>
    </location>
</feature>
<sequence length="138" mass="14958">MLVSLLKIHNLEMPPLSHLLHGRSRSFIFPLHTPRFLVPAAASGASGTGSSPPSTSSPSQQPPSQLVDGSLGISTRSETLIEHPSTSKRLPRTCSTRGTTTTPTAAQEIDERLPHKIRQLGQRINMRTTCAARVFQLN</sequence>
<gene>
    <name evidence="2" type="ORF">Sradi_2696600</name>
</gene>
<reference evidence="2" key="1">
    <citation type="submission" date="2020-06" db="EMBL/GenBank/DDBJ databases">
        <authorList>
            <person name="Li T."/>
            <person name="Hu X."/>
            <person name="Zhang T."/>
            <person name="Song X."/>
            <person name="Zhang H."/>
            <person name="Dai N."/>
            <person name="Sheng W."/>
            <person name="Hou X."/>
            <person name="Wei L."/>
        </authorList>
    </citation>
    <scope>NUCLEOTIDE SEQUENCE</scope>
    <source>
        <strain evidence="2">G02</strain>
        <tissue evidence="2">Leaf</tissue>
    </source>
</reference>
<name>A0AAW2S716_SESRA</name>